<dbReference type="GO" id="GO:0046685">
    <property type="term" value="P:response to arsenic-containing substance"/>
    <property type="evidence" value="ECO:0007669"/>
    <property type="project" value="InterPro"/>
</dbReference>
<name>A0A3A5M0Y0_9MICC</name>
<evidence type="ECO:0000313" key="1">
    <source>
        <dbReference type="EMBL" id="RJT79200.1"/>
    </source>
</evidence>
<sequence length="104" mass="11219">MPAIRIYEDHADTGAGGPDTDQTLMDLADNVRHLQSLGADIVRYDLASEPAAFTQGEIVRMFMQHIGSKGLPLTTVDGITVGTGTYPNRQQLLTFAGLDKATQE</sequence>
<keyword evidence="2" id="KW-1185">Reference proteome</keyword>
<evidence type="ECO:0000313" key="2">
    <source>
        <dbReference type="Proteomes" id="UP000272560"/>
    </source>
</evidence>
<comment type="caution">
    <text evidence="1">The sequence shown here is derived from an EMBL/GenBank/DDBJ whole genome shotgun (WGS) entry which is preliminary data.</text>
</comment>
<reference evidence="1 2" key="1">
    <citation type="submission" date="2018-09" db="EMBL/GenBank/DDBJ databases">
        <title>Novel species of Arthrobacter.</title>
        <authorList>
            <person name="Liu Q."/>
            <person name="Xin Y.-H."/>
        </authorList>
    </citation>
    <scope>NUCLEOTIDE SEQUENCE [LARGE SCALE GENOMIC DNA]</scope>
    <source>
        <strain evidence="1 2">Hz2</strain>
    </source>
</reference>
<gene>
    <name evidence="1" type="primary">arsD</name>
    <name evidence="1" type="ORF">D6T63_11335</name>
</gene>
<dbReference type="Gene3D" id="3.40.30.10">
    <property type="entry name" value="Glutaredoxin"/>
    <property type="match status" value="1"/>
</dbReference>
<dbReference type="GO" id="GO:0045892">
    <property type="term" value="P:negative regulation of DNA-templated transcription"/>
    <property type="evidence" value="ECO:0007669"/>
    <property type="project" value="InterPro"/>
</dbReference>
<dbReference type="GO" id="GO:0003677">
    <property type="term" value="F:DNA binding"/>
    <property type="evidence" value="ECO:0007669"/>
    <property type="project" value="InterPro"/>
</dbReference>
<proteinExistence type="predicted"/>
<dbReference type="RefSeq" id="WP_120149145.1">
    <property type="nucleotide sequence ID" value="NZ_QZVT01000005.1"/>
</dbReference>
<dbReference type="Proteomes" id="UP000272560">
    <property type="component" value="Unassembled WGS sequence"/>
</dbReference>
<accession>A0A3A5M0Y0</accession>
<dbReference type="InterPro" id="IPR010712">
    <property type="entry name" value="Arsenical-R_ArsD"/>
</dbReference>
<organism evidence="1 2">
    <name type="scientific">Arthrobacter cheniae</name>
    <dbReference type="NCBI Taxonomy" id="1258888"/>
    <lineage>
        <taxon>Bacteria</taxon>
        <taxon>Bacillati</taxon>
        <taxon>Actinomycetota</taxon>
        <taxon>Actinomycetes</taxon>
        <taxon>Micrococcales</taxon>
        <taxon>Micrococcaceae</taxon>
        <taxon>Arthrobacter</taxon>
    </lineage>
</organism>
<dbReference type="Pfam" id="PF06953">
    <property type="entry name" value="ArsD"/>
    <property type="match status" value="1"/>
</dbReference>
<dbReference type="EMBL" id="QZVT01000005">
    <property type="protein sequence ID" value="RJT79200.1"/>
    <property type="molecule type" value="Genomic_DNA"/>
</dbReference>
<dbReference type="OrthoDB" id="9801358at2"/>
<dbReference type="AlphaFoldDB" id="A0A3A5M0Y0"/>
<protein>
    <submittedName>
        <fullName evidence="1">Arsenical resistance operon transcriptional repressor ArsD</fullName>
    </submittedName>
</protein>